<dbReference type="EMBL" id="JAAOMA010000016">
    <property type="protein sequence ID" value="NHR06124.1"/>
    <property type="molecule type" value="Genomic_DNA"/>
</dbReference>
<keyword evidence="9" id="KW-0418">Kinase</keyword>
<dbReference type="CDD" id="cd16922">
    <property type="entry name" value="HATPase_EvgS-ArcB-TorS-like"/>
    <property type="match status" value="1"/>
</dbReference>
<evidence type="ECO:0000259" key="19">
    <source>
        <dbReference type="PROSITE" id="PS50110"/>
    </source>
</evidence>
<gene>
    <name evidence="21" type="ORF">HA052_13040</name>
</gene>
<evidence type="ECO:0000256" key="6">
    <source>
        <dbReference type="ARBA" id="ARBA00022553"/>
    </source>
</evidence>
<dbReference type="InterPro" id="IPR001789">
    <property type="entry name" value="Sig_transdc_resp-reg_receiver"/>
</dbReference>
<dbReference type="SMART" id="SM00448">
    <property type="entry name" value="REC"/>
    <property type="match status" value="1"/>
</dbReference>
<evidence type="ECO:0000256" key="16">
    <source>
        <dbReference type="SAM" id="Coils"/>
    </source>
</evidence>
<dbReference type="SUPFAM" id="SSF53850">
    <property type="entry name" value="Periplasmic binding protein-like II"/>
    <property type="match status" value="1"/>
</dbReference>
<evidence type="ECO:0000256" key="15">
    <source>
        <dbReference type="PROSITE-ProRule" id="PRU00169"/>
    </source>
</evidence>
<dbReference type="PRINTS" id="PR00344">
    <property type="entry name" value="BCTRLSENSOR"/>
</dbReference>
<evidence type="ECO:0000256" key="13">
    <source>
        <dbReference type="ARBA" id="ARBA00023136"/>
    </source>
</evidence>
<dbReference type="InterPro" id="IPR036097">
    <property type="entry name" value="HisK_dim/P_sf"/>
</dbReference>
<feature type="chain" id="PRO_5045657067" description="histidine kinase" evidence="17">
    <location>
        <begin position="21"/>
        <end position="793"/>
    </location>
</feature>
<dbReference type="EC" id="2.7.13.3" evidence="3"/>
<dbReference type="Gene3D" id="3.40.50.2300">
    <property type="match status" value="1"/>
</dbReference>
<evidence type="ECO:0000256" key="12">
    <source>
        <dbReference type="ARBA" id="ARBA00023012"/>
    </source>
</evidence>
<dbReference type="CDD" id="cd00082">
    <property type="entry name" value="HisKA"/>
    <property type="match status" value="1"/>
</dbReference>
<proteinExistence type="predicted"/>
<keyword evidence="5" id="KW-0997">Cell inner membrane</keyword>
<dbReference type="PANTHER" id="PTHR43047:SF64">
    <property type="entry name" value="HISTIDINE KINASE CONTAINING CHEY-HOMOLOGOUS RECEIVER DOMAIN AND PAS DOMAIN-RELATED"/>
    <property type="match status" value="1"/>
</dbReference>
<keyword evidence="10" id="KW-0547">Nucleotide-binding</keyword>
<dbReference type="InterPro" id="IPR036641">
    <property type="entry name" value="HPT_dom_sf"/>
</dbReference>
<evidence type="ECO:0000256" key="14">
    <source>
        <dbReference type="PROSITE-ProRule" id="PRU00110"/>
    </source>
</evidence>
<evidence type="ECO:0000256" key="1">
    <source>
        <dbReference type="ARBA" id="ARBA00000085"/>
    </source>
</evidence>
<evidence type="ECO:0000256" key="9">
    <source>
        <dbReference type="ARBA" id="ARBA00022777"/>
    </source>
</evidence>
<comment type="subcellular location">
    <subcellularLocation>
        <location evidence="2">Cell inner membrane</location>
        <topology evidence="2">Multi-pass membrane protein</topology>
    </subcellularLocation>
</comment>
<dbReference type="InterPro" id="IPR001638">
    <property type="entry name" value="Solute-binding_3/MltF_N"/>
</dbReference>
<accession>A0ABX0L354</accession>
<evidence type="ECO:0000256" key="3">
    <source>
        <dbReference type="ARBA" id="ARBA00012438"/>
    </source>
</evidence>
<evidence type="ECO:0000313" key="22">
    <source>
        <dbReference type="Proteomes" id="UP001515641"/>
    </source>
</evidence>
<dbReference type="Pfam" id="PF00072">
    <property type="entry name" value="Response_reg"/>
    <property type="match status" value="1"/>
</dbReference>
<dbReference type="PROSITE" id="PS50894">
    <property type="entry name" value="HPT"/>
    <property type="match status" value="1"/>
</dbReference>
<keyword evidence="13" id="KW-0472">Membrane</keyword>
<name>A0ABX0L354_9NEIS</name>
<dbReference type="InterPro" id="IPR003661">
    <property type="entry name" value="HisK_dim/P_dom"/>
</dbReference>
<comment type="catalytic activity">
    <reaction evidence="1">
        <text>ATP + protein L-histidine = ADP + protein N-phospho-L-histidine.</text>
        <dbReference type="EC" id="2.7.13.3"/>
    </reaction>
</comment>
<evidence type="ECO:0000256" key="2">
    <source>
        <dbReference type="ARBA" id="ARBA00004429"/>
    </source>
</evidence>
<evidence type="ECO:0000256" key="8">
    <source>
        <dbReference type="ARBA" id="ARBA00022692"/>
    </source>
</evidence>
<dbReference type="Pfam" id="PF01627">
    <property type="entry name" value="Hpt"/>
    <property type="match status" value="1"/>
</dbReference>
<dbReference type="InterPro" id="IPR036890">
    <property type="entry name" value="HATPase_C_sf"/>
</dbReference>
<dbReference type="InterPro" id="IPR005467">
    <property type="entry name" value="His_kinase_dom"/>
</dbReference>
<dbReference type="InterPro" id="IPR003594">
    <property type="entry name" value="HATPase_dom"/>
</dbReference>
<dbReference type="PANTHER" id="PTHR43047">
    <property type="entry name" value="TWO-COMPONENT HISTIDINE PROTEIN KINASE"/>
    <property type="match status" value="1"/>
</dbReference>
<dbReference type="Gene3D" id="3.40.190.10">
    <property type="entry name" value="Periplasmic binding protein-like II"/>
    <property type="match status" value="2"/>
</dbReference>
<feature type="domain" description="Response regulatory" evidence="19">
    <location>
        <begin position="566"/>
        <end position="686"/>
    </location>
</feature>
<feature type="domain" description="Histidine kinase" evidence="18">
    <location>
        <begin position="319"/>
        <end position="541"/>
    </location>
</feature>
<keyword evidence="16" id="KW-0175">Coiled coil</keyword>
<reference evidence="21 22" key="1">
    <citation type="submission" date="2020-03" db="EMBL/GenBank/DDBJ databases">
        <title>Draft genome sequence of environmentally isolated cultures.</title>
        <authorList>
            <person name="Wilson H.S."/>
            <person name="De Leon M.E."/>
        </authorList>
    </citation>
    <scope>NUCLEOTIDE SEQUENCE [LARGE SCALE GENOMIC DNA]</scope>
    <source>
        <strain evidence="21 22">HSC-31F16</strain>
    </source>
</reference>
<keyword evidence="10" id="KW-0067">ATP-binding</keyword>
<dbReference type="SUPFAM" id="SSF52172">
    <property type="entry name" value="CheY-like"/>
    <property type="match status" value="1"/>
</dbReference>
<keyword evidence="7" id="KW-0808">Transferase</keyword>
<keyword evidence="12" id="KW-0902">Two-component regulatory system</keyword>
<comment type="caution">
    <text evidence="21">The sequence shown here is derived from an EMBL/GenBank/DDBJ whole genome shotgun (WGS) entry which is preliminary data.</text>
</comment>
<dbReference type="SUPFAM" id="SSF47384">
    <property type="entry name" value="Homodimeric domain of signal transducing histidine kinase"/>
    <property type="match status" value="1"/>
</dbReference>
<dbReference type="SUPFAM" id="SSF47226">
    <property type="entry name" value="Histidine-containing phosphotransfer domain, HPT domain"/>
    <property type="match status" value="1"/>
</dbReference>
<dbReference type="Gene3D" id="1.10.287.130">
    <property type="match status" value="1"/>
</dbReference>
<keyword evidence="4" id="KW-1003">Cell membrane</keyword>
<dbReference type="SMART" id="SM00388">
    <property type="entry name" value="HisKA"/>
    <property type="match status" value="1"/>
</dbReference>
<keyword evidence="17" id="KW-0732">Signal</keyword>
<evidence type="ECO:0000256" key="7">
    <source>
        <dbReference type="ARBA" id="ARBA00022679"/>
    </source>
</evidence>
<feature type="signal peptide" evidence="17">
    <location>
        <begin position="1"/>
        <end position="20"/>
    </location>
</feature>
<dbReference type="PROSITE" id="PS50109">
    <property type="entry name" value="HIS_KIN"/>
    <property type="match status" value="1"/>
</dbReference>
<dbReference type="Gene3D" id="1.20.120.160">
    <property type="entry name" value="HPT domain"/>
    <property type="match status" value="1"/>
</dbReference>
<feature type="modified residue" description="Phosphohistidine" evidence="14">
    <location>
        <position position="737"/>
    </location>
</feature>
<keyword evidence="11" id="KW-1133">Transmembrane helix</keyword>
<dbReference type="RefSeq" id="WP_166452245.1">
    <property type="nucleotide sequence ID" value="NZ_JAAOMA010000016.1"/>
</dbReference>
<evidence type="ECO:0000256" key="11">
    <source>
        <dbReference type="ARBA" id="ARBA00022989"/>
    </source>
</evidence>
<feature type="coiled-coil region" evidence="16">
    <location>
        <begin position="744"/>
        <end position="787"/>
    </location>
</feature>
<dbReference type="CDD" id="cd17546">
    <property type="entry name" value="REC_hyHK_CKI1_RcsC-like"/>
    <property type="match status" value="1"/>
</dbReference>
<dbReference type="InterPro" id="IPR004358">
    <property type="entry name" value="Sig_transdc_His_kin-like_C"/>
</dbReference>
<evidence type="ECO:0000259" key="20">
    <source>
        <dbReference type="PROSITE" id="PS50894"/>
    </source>
</evidence>
<evidence type="ECO:0000259" key="18">
    <source>
        <dbReference type="PROSITE" id="PS50109"/>
    </source>
</evidence>
<protein>
    <recommendedName>
        <fullName evidence="3">histidine kinase</fullName>
        <ecNumber evidence="3">2.7.13.3</ecNumber>
    </recommendedName>
</protein>
<feature type="modified residue" description="4-aspartylphosphate" evidence="15">
    <location>
        <position position="616"/>
    </location>
</feature>
<evidence type="ECO:0000256" key="5">
    <source>
        <dbReference type="ARBA" id="ARBA00022519"/>
    </source>
</evidence>
<keyword evidence="22" id="KW-1185">Reference proteome</keyword>
<feature type="domain" description="HPt" evidence="20">
    <location>
        <begin position="698"/>
        <end position="791"/>
    </location>
</feature>
<dbReference type="InterPro" id="IPR011006">
    <property type="entry name" value="CheY-like_superfamily"/>
</dbReference>
<keyword evidence="8" id="KW-0812">Transmembrane</keyword>
<keyword evidence="6 15" id="KW-0597">Phosphoprotein</keyword>
<dbReference type="Proteomes" id="UP001515641">
    <property type="component" value="Unassembled WGS sequence"/>
</dbReference>
<dbReference type="Pfam" id="PF00512">
    <property type="entry name" value="HisKA"/>
    <property type="match status" value="1"/>
</dbReference>
<dbReference type="Pfam" id="PF02518">
    <property type="entry name" value="HATPase_c"/>
    <property type="match status" value="1"/>
</dbReference>
<dbReference type="PROSITE" id="PS50110">
    <property type="entry name" value="RESPONSE_REGULATORY"/>
    <property type="match status" value="1"/>
</dbReference>
<evidence type="ECO:0000256" key="17">
    <source>
        <dbReference type="SAM" id="SignalP"/>
    </source>
</evidence>
<dbReference type="SMART" id="SM00062">
    <property type="entry name" value="PBPb"/>
    <property type="match status" value="1"/>
</dbReference>
<organism evidence="21 22">
    <name type="scientific">Chromobacterium fluminis</name>
    <dbReference type="NCBI Taxonomy" id="3044269"/>
    <lineage>
        <taxon>Bacteria</taxon>
        <taxon>Pseudomonadati</taxon>
        <taxon>Pseudomonadota</taxon>
        <taxon>Betaproteobacteria</taxon>
        <taxon>Neisseriales</taxon>
        <taxon>Chromobacteriaceae</taxon>
        <taxon>Chromobacterium</taxon>
    </lineage>
</organism>
<evidence type="ECO:0000313" key="21">
    <source>
        <dbReference type="EMBL" id="NHR06124.1"/>
    </source>
</evidence>
<dbReference type="Gene3D" id="3.30.565.10">
    <property type="entry name" value="Histidine kinase-like ATPase, C-terminal domain"/>
    <property type="match status" value="1"/>
</dbReference>
<dbReference type="SUPFAM" id="SSF55874">
    <property type="entry name" value="ATPase domain of HSP90 chaperone/DNA topoisomerase II/histidine kinase"/>
    <property type="match status" value="1"/>
</dbReference>
<sequence>MRLRHLGCLIVLCALLSACADQGSKIQLSREEAEWVGRHPVVDVYVLRSKLAPNRKNSNIQYKGVEAFFLQYVGKKSGLQFNIVQVHSAQSLIEASRGGRAMMLASINQDAIGELNLNKDYYFTQPYSSQPLMAITRRDHPVVFDHDKLHGRKLAFIFNDNSRSWLLGDQANLDLLVVETPTQALRAIRDRRADVGLVPESYARFLLNYRFPDLTSSGALPGYYAIYRMGVSKSQPLLYAILRRSLEQMSADDVDAARLAWEEQVAARPSVYNVFRNYAGEGTVLVLLFFVLLLAMRSTTQLLRKARMGEAAKSEFLAVVSHEIRTPMNAIIAAGEMLQAMPMGEKQRELVLQSNLAANSLLQLLNNILNASRLDAGQESLEPSFVNVGSILEGLVKLYTLAARMKGLELRYVCELPEQALRLDPSHLQRVLHNLISNAIKFTDKGSVTLRASLQSGRSGGKRGVLVCQVIDTGIGVPLAAQKTIFEAFVQADSVATRKFGGSGLGLTICKRLVGLMKGRITLDSDGETGTTLTIKLPVRLGPALAKEETETESSGPPQAVGQGQRVLVVEDHPANQLMICEQLRQLGCRAIVAGTGADSLLILQQSQDIRLILMDCSLPDFSGYEAARRIRAWEQAEGRALLPIVAISAASGDPHREKCMDSGMNGVLVKPLRLRDLQHMLFMWLPETVPVSDSAGSPLQDSGLWEMFIEHNERDYRQAVRAVQHAHWSTASQHLHRIYGAAMTMEQQELAELARELEGMLLQGDAEGLNELMDALRAMLDRLAGQAPPVGE</sequence>
<dbReference type="PROSITE" id="PS51257">
    <property type="entry name" value="PROKAR_LIPOPROTEIN"/>
    <property type="match status" value="1"/>
</dbReference>
<dbReference type="SMART" id="SM00387">
    <property type="entry name" value="HATPase_c"/>
    <property type="match status" value="1"/>
</dbReference>
<evidence type="ECO:0000256" key="10">
    <source>
        <dbReference type="ARBA" id="ARBA00022840"/>
    </source>
</evidence>
<evidence type="ECO:0000256" key="4">
    <source>
        <dbReference type="ARBA" id="ARBA00022475"/>
    </source>
</evidence>
<dbReference type="InterPro" id="IPR008207">
    <property type="entry name" value="Sig_transdc_His_kin_Hpt_dom"/>
</dbReference>